<dbReference type="EMBL" id="CM003534">
    <property type="protein sequence ID" value="RCV36402.1"/>
    <property type="molecule type" value="Genomic_DNA"/>
</dbReference>
<keyword evidence="5" id="KW-0539">Nucleus</keyword>
<proteinExistence type="predicted"/>
<evidence type="ECO:0000256" key="4">
    <source>
        <dbReference type="ARBA" id="ARBA00023163"/>
    </source>
</evidence>
<dbReference type="SUPFAM" id="SSF101941">
    <property type="entry name" value="NAC domain"/>
    <property type="match status" value="1"/>
</dbReference>
<evidence type="ECO:0000259" key="7">
    <source>
        <dbReference type="PROSITE" id="PS51005"/>
    </source>
</evidence>
<feature type="compositionally biased region" description="Basic and acidic residues" evidence="6">
    <location>
        <begin position="415"/>
        <end position="429"/>
    </location>
</feature>
<dbReference type="OrthoDB" id="694368at2759"/>
<evidence type="ECO:0000256" key="6">
    <source>
        <dbReference type="SAM" id="MobiDB-lite"/>
    </source>
</evidence>
<dbReference type="GO" id="GO:0003677">
    <property type="term" value="F:DNA binding"/>
    <property type="evidence" value="ECO:0007669"/>
    <property type="project" value="UniProtKB-KW"/>
</dbReference>
<evidence type="ECO:0000256" key="3">
    <source>
        <dbReference type="ARBA" id="ARBA00023125"/>
    </source>
</evidence>
<dbReference type="Pfam" id="PF02365">
    <property type="entry name" value="NAM"/>
    <property type="match status" value="1"/>
</dbReference>
<accession>A0A368S1U2</accession>
<comment type="subcellular location">
    <subcellularLocation>
        <location evidence="1">Nucleus</location>
    </subcellularLocation>
</comment>
<feature type="region of interest" description="Disordered" evidence="6">
    <location>
        <begin position="21"/>
        <end position="41"/>
    </location>
</feature>
<feature type="region of interest" description="Disordered" evidence="6">
    <location>
        <begin position="405"/>
        <end position="429"/>
    </location>
</feature>
<evidence type="ECO:0000256" key="1">
    <source>
        <dbReference type="ARBA" id="ARBA00004123"/>
    </source>
</evidence>
<gene>
    <name evidence="8" type="ORF">SETIT_7G316100v2</name>
</gene>
<dbReference type="GO" id="GO:0006355">
    <property type="term" value="P:regulation of DNA-templated transcription"/>
    <property type="evidence" value="ECO:0007669"/>
    <property type="project" value="InterPro"/>
</dbReference>
<feature type="domain" description="NAC" evidence="7">
    <location>
        <begin position="106"/>
        <end position="255"/>
    </location>
</feature>
<protein>
    <recommendedName>
        <fullName evidence="7">NAC domain-containing protein</fullName>
    </recommendedName>
</protein>
<organism evidence="8">
    <name type="scientific">Setaria italica</name>
    <name type="common">Foxtail millet</name>
    <name type="synonym">Panicum italicum</name>
    <dbReference type="NCBI Taxonomy" id="4555"/>
    <lineage>
        <taxon>Eukaryota</taxon>
        <taxon>Viridiplantae</taxon>
        <taxon>Streptophyta</taxon>
        <taxon>Embryophyta</taxon>
        <taxon>Tracheophyta</taxon>
        <taxon>Spermatophyta</taxon>
        <taxon>Magnoliopsida</taxon>
        <taxon>Liliopsida</taxon>
        <taxon>Poales</taxon>
        <taxon>Poaceae</taxon>
        <taxon>PACMAD clade</taxon>
        <taxon>Panicoideae</taxon>
        <taxon>Panicodae</taxon>
        <taxon>Paniceae</taxon>
        <taxon>Cenchrinae</taxon>
        <taxon>Setaria</taxon>
    </lineage>
</organism>
<reference evidence="8" key="2">
    <citation type="submission" date="2015-07" db="EMBL/GenBank/DDBJ databases">
        <authorList>
            <person name="Noorani M."/>
        </authorList>
    </citation>
    <scope>NUCLEOTIDE SEQUENCE</scope>
    <source>
        <strain evidence="8">Yugu1</strain>
    </source>
</reference>
<sequence length="429" mass="46877">MEFYTCNRVAQGRILAHLGVGPRSPVEIPSSTESNSGSRTHAGTQRYNAAIDPHAHLPKFTTHVSRAKSSEHTRPPSKILKPHPRAVATAGLFEQELMEQAPCPGAPPGYRFAPTPRELILYYLNPWVASPAGQTPFGQTEGIVCAADVYSADPGTLTSGLRHFGHDDGNWYFLCVARWKDGNAGTRMSRAVQGGGTWHGSGKRIPVGRHGYRQTFEYRVPGGGKSAWLMEEIGSSLPEATGGEGVKVLCRVHRTPRAAADDDANEERQETDEVVQFRSSKKPRCELRQEHDFAAANYWAAAAPTDVVCSYASTSQTALVNAAAPTTWQQQPMMEQGVASYHCTGVNGGVYVKDEQQPLEVLLPDEGWQQCLEIDYGFDYSTEDGLFKKNSTGDAQLNDELMHNTFSCPKPSDGAVRENGDPRGERRAS</sequence>
<dbReference type="InterPro" id="IPR003441">
    <property type="entry name" value="NAC-dom"/>
</dbReference>
<keyword evidence="2" id="KW-0805">Transcription regulation</keyword>
<evidence type="ECO:0000256" key="5">
    <source>
        <dbReference type="ARBA" id="ARBA00023242"/>
    </source>
</evidence>
<keyword evidence="3" id="KW-0238">DNA-binding</keyword>
<dbReference type="AlphaFoldDB" id="A0A368S1U2"/>
<dbReference type="Gene3D" id="2.170.150.80">
    <property type="entry name" value="NAC domain"/>
    <property type="match status" value="1"/>
</dbReference>
<evidence type="ECO:0000256" key="2">
    <source>
        <dbReference type="ARBA" id="ARBA00023015"/>
    </source>
</evidence>
<dbReference type="GO" id="GO:0005634">
    <property type="term" value="C:nucleus"/>
    <property type="evidence" value="ECO:0007669"/>
    <property type="project" value="UniProtKB-SubCell"/>
</dbReference>
<feature type="compositionally biased region" description="Polar residues" evidence="6">
    <location>
        <begin position="29"/>
        <end position="41"/>
    </location>
</feature>
<evidence type="ECO:0000313" key="8">
    <source>
        <dbReference type="EMBL" id="RCV36402.1"/>
    </source>
</evidence>
<dbReference type="PROSITE" id="PS51005">
    <property type="entry name" value="NAC"/>
    <property type="match status" value="1"/>
</dbReference>
<dbReference type="InterPro" id="IPR036093">
    <property type="entry name" value="NAC_dom_sf"/>
</dbReference>
<name>A0A368S1U2_SETIT</name>
<keyword evidence="4" id="KW-0804">Transcription</keyword>
<reference evidence="8" key="1">
    <citation type="journal article" date="2012" name="Nat. Biotechnol.">
        <title>Reference genome sequence of the model plant Setaria.</title>
        <authorList>
            <person name="Bennetzen J.L."/>
            <person name="Schmutz J."/>
            <person name="Wang H."/>
            <person name="Percifield R."/>
            <person name="Hawkins J."/>
            <person name="Pontaroli A.C."/>
            <person name="Estep M."/>
            <person name="Feng L."/>
            <person name="Vaughn J.N."/>
            <person name="Grimwood J."/>
            <person name="Jenkins J."/>
            <person name="Barry K."/>
            <person name="Lindquist E."/>
            <person name="Hellsten U."/>
            <person name="Deshpande S."/>
            <person name="Wang X."/>
            <person name="Wu X."/>
            <person name="Mitros T."/>
            <person name="Triplett J."/>
            <person name="Yang X."/>
            <person name="Ye C.Y."/>
            <person name="Mauro-Herrera M."/>
            <person name="Wang L."/>
            <person name="Li P."/>
            <person name="Sharma M."/>
            <person name="Sharma R."/>
            <person name="Ronald P.C."/>
            <person name="Panaud O."/>
            <person name="Kellogg E.A."/>
            <person name="Brutnell T.P."/>
            <person name="Doust A.N."/>
            <person name="Tuskan G.A."/>
            <person name="Rokhsar D."/>
            <person name="Devos K.M."/>
        </authorList>
    </citation>
    <scope>NUCLEOTIDE SEQUENCE [LARGE SCALE GENOMIC DNA]</scope>
    <source>
        <strain evidence="8">Yugu1</strain>
    </source>
</reference>
<dbReference type="PANTHER" id="PTHR31989">
    <property type="entry name" value="NAC DOMAIN-CONTAINING PROTEIN 82-RELATED"/>
    <property type="match status" value="1"/>
</dbReference>